<dbReference type="SUPFAM" id="SSF51905">
    <property type="entry name" value="FAD/NAD(P)-binding domain"/>
    <property type="match status" value="1"/>
</dbReference>
<dbReference type="EMBL" id="JBHRTB010000010">
    <property type="protein sequence ID" value="MFC3143277.1"/>
    <property type="molecule type" value="Genomic_DNA"/>
</dbReference>
<dbReference type="Gene3D" id="3.50.50.60">
    <property type="entry name" value="FAD/NAD(P)-binding domain"/>
    <property type="match status" value="1"/>
</dbReference>
<name>A0ABV7GVW0_9RHOB</name>
<organism evidence="3 4">
    <name type="scientific">Psychromarinibacter halotolerans</name>
    <dbReference type="NCBI Taxonomy" id="1775175"/>
    <lineage>
        <taxon>Bacteria</taxon>
        <taxon>Pseudomonadati</taxon>
        <taxon>Pseudomonadota</taxon>
        <taxon>Alphaproteobacteria</taxon>
        <taxon>Rhodobacterales</taxon>
        <taxon>Paracoccaceae</taxon>
        <taxon>Psychromarinibacter</taxon>
    </lineage>
</organism>
<dbReference type="PANTHER" id="PTHR13847">
    <property type="entry name" value="SARCOSINE DEHYDROGENASE-RELATED"/>
    <property type="match status" value="1"/>
</dbReference>
<keyword evidence="1 3" id="KW-0560">Oxidoreductase</keyword>
<dbReference type="Pfam" id="PF01266">
    <property type="entry name" value="DAO"/>
    <property type="match status" value="1"/>
</dbReference>
<gene>
    <name evidence="3" type="ORF">ACFOGP_11180</name>
</gene>
<dbReference type="Gene3D" id="3.30.9.10">
    <property type="entry name" value="D-Amino Acid Oxidase, subunit A, domain 2"/>
    <property type="match status" value="1"/>
</dbReference>
<reference evidence="4" key="1">
    <citation type="journal article" date="2019" name="Int. J. Syst. Evol. Microbiol.">
        <title>The Global Catalogue of Microorganisms (GCM) 10K type strain sequencing project: providing services to taxonomists for standard genome sequencing and annotation.</title>
        <authorList>
            <consortium name="The Broad Institute Genomics Platform"/>
            <consortium name="The Broad Institute Genome Sequencing Center for Infectious Disease"/>
            <person name="Wu L."/>
            <person name="Ma J."/>
        </authorList>
    </citation>
    <scope>NUCLEOTIDE SEQUENCE [LARGE SCALE GENOMIC DNA]</scope>
    <source>
        <strain evidence="4">KCTC 52366</strain>
    </source>
</reference>
<dbReference type="RefSeq" id="WP_275633248.1">
    <property type="nucleotide sequence ID" value="NZ_JARGYD010000004.1"/>
</dbReference>
<evidence type="ECO:0000256" key="1">
    <source>
        <dbReference type="ARBA" id="ARBA00023002"/>
    </source>
</evidence>
<feature type="domain" description="FAD dependent oxidoreductase" evidence="2">
    <location>
        <begin position="38"/>
        <end position="385"/>
    </location>
</feature>
<evidence type="ECO:0000259" key="2">
    <source>
        <dbReference type="Pfam" id="PF01266"/>
    </source>
</evidence>
<dbReference type="EC" id="1.-.-.-" evidence="3"/>
<dbReference type="PANTHER" id="PTHR13847:SF281">
    <property type="entry name" value="FAD DEPENDENT OXIDOREDUCTASE DOMAIN-CONTAINING PROTEIN"/>
    <property type="match status" value="1"/>
</dbReference>
<keyword evidence="4" id="KW-1185">Reference proteome</keyword>
<evidence type="ECO:0000313" key="4">
    <source>
        <dbReference type="Proteomes" id="UP001595632"/>
    </source>
</evidence>
<dbReference type="InterPro" id="IPR036188">
    <property type="entry name" value="FAD/NAD-bd_sf"/>
</dbReference>
<sequence length="431" mass="46397">MNLLHANDRPGTYPGSWYAASAEPLPPFPALDGDTRADIVIVGGGFTGLSTALHAARLGYDVAVIEAHRVGFGASGRNGGQVLVGQRKDQVWLEQTFGKDDARKLWDIGWESVELVKSLIADHGIYAEWRTGVADAAWSAEDAAHAAEYAAKLRDDYGLASAQALDRDGIRALIGSEAFHGGMIERASGHLHPLRYAFGLAKAAVEAGVRIYERTEAQSVKTGIVRTASGTIRADQVVLACNGYLGGLERKVAARIMPINNFIVATEPLGDRAREVLAEDIAVADTKFVVNYWRLSHDGRLLFGGGENYGYRFPKDLAAVARKPMLEIYPQLADVKIDHAWGGTLAITRSRMPDFARPRPGIWSASGYSGHGVAMATLAGKILAQAMHGDMSRFDVMAKARPPALPPLGPARGTLVALAMSWFALRDRLGM</sequence>
<evidence type="ECO:0000313" key="3">
    <source>
        <dbReference type="EMBL" id="MFC3143277.1"/>
    </source>
</evidence>
<dbReference type="InterPro" id="IPR006076">
    <property type="entry name" value="FAD-dep_OxRdtase"/>
</dbReference>
<dbReference type="GO" id="GO:0016491">
    <property type="term" value="F:oxidoreductase activity"/>
    <property type="evidence" value="ECO:0007669"/>
    <property type="project" value="UniProtKB-KW"/>
</dbReference>
<accession>A0ABV7GVW0</accession>
<dbReference type="Proteomes" id="UP001595632">
    <property type="component" value="Unassembled WGS sequence"/>
</dbReference>
<comment type="caution">
    <text evidence="3">The sequence shown here is derived from an EMBL/GenBank/DDBJ whole genome shotgun (WGS) entry which is preliminary data.</text>
</comment>
<proteinExistence type="predicted"/>
<protein>
    <submittedName>
        <fullName evidence="3">NAD(P)/FAD-dependent oxidoreductase</fullName>
        <ecNumber evidence="3">1.-.-.-</ecNumber>
    </submittedName>
</protein>